<organism evidence="2 3">
    <name type="scientific">Rhipicephalus sanguineus</name>
    <name type="common">Brown dog tick</name>
    <name type="synonym">Ixodes sanguineus</name>
    <dbReference type="NCBI Taxonomy" id="34632"/>
    <lineage>
        <taxon>Eukaryota</taxon>
        <taxon>Metazoa</taxon>
        <taxon>Ecdysozoa</taxon>
        <taxon>Arthropoda</taxon>
        <taxon>Chelicerata</taxon>
        <taxon>Arachnida</taxon>
        <taxon>Acari</taxon>
        <taxon>Parasitiformes</taxon>
        <taxon>Ixodida</taxon>
        <taxon>Ixodoidea</taxon>
        <taxon>Ixodidae</taxon>
        <taxon>Rhipicephalinae</taxon>
        <taxon>Rhipicephalus</taxon>
        <taxon>Rhipicephalus</taxon>
    </lineage>
</organism>
<dbReference type="PANTHER" id="PTHR34153:SF2">
    <property type="entry name" value="SI:CH211-262H13.3-RELATED"/>
    <property type="match status" value="1"/>
</dbReference>
<keyword evidence="3" id="KW-1185">Reference proteome</keyword>
<feature type="signal peptide" evidence="1">
    <location>
        <begin position="1"/>
        <end position="21"/>
    </location>
</feature>
<evidence type="ECO:0000313" key="3">
    <source>
        <dbReference type="Proteomes" id="UP000821837"/>
    </source>
</evidence>
<reference evidence="2" key="2">
    <citation type="submission" date="2021-09" db="EMBL/GenBank/DDBJ databases">
        <authorList>
            <person name="Jia N."/>
            <person name="Wang J."/>
            <person name="Shi W."/>
            <person name="Du L."/>
            <person name="Sun Y."/>
            <person name="Zhan W."/>
            <person name="Jiang J."/>
            <person name="Wang Q."/>
            <person name="Zhang B."/>
            <person name="Ji P."/>
            <person name="Sakyi L.B."/>
            <person name="Cui X."/>
            <person name="Yuan T."/>
            <person name="Jiang B."/>
            <person name="Yang W."/>
            <person name="Lam T.T.-Y."/>
            <person name="Chang Q."/>
            <person name="Ding S."/>
            <person name="Wang X."/>
            <person name="Zhu J."/>
            <person name="Ruan X."/>
            <person name="Zhao L."/>
            <person name="Wei J."/>
            <person name="Que T."/>
            <person name="Du C."/>
            <person name="Cheng J."/>
            <person name="Dai P."/>
            <person name="Han X."/>
            <person name="Huang E."/>
            <person name="Gao Y."/>
            <person name="Liu J."/>
            <person name="Shao H."/>
            <person name="Ye R."/>
            <person name="Li L."/>
            <person name="Wei W."/>
            <person name="Wang X."/>
            <person name="Wang C."/>
            <person name="Huo Q."/>
            <person name="Li W."/>
            <person name="Guo W."/>
            <person name="Chen H."/>
            <person name="Chen S."/>
            <person name="Zhou L."/>
            <person name="Zhou L."/>
            <person name="Ni X."/>
            <person name="Tian J."/>
            <person name="Zhou Y."/>
            <person name="Sheng Y."/>
            <person name="Liu T."/>
            <person name="Pan Y."/>
            <person name="Xia L."/>
            <person name="Li J."/>
            <person name="Zhao F."/>
            <person name="Cao W."/>
        </authorList>
    </citation>
    <scope>NUCLEOTIDE SEQUENCE</scope>
    <source>
        <strain evidence="2">Rsan-2018</strain>
        <tissue evidence="2">Larvae</tissue>
    </source>
</reference>
<name>A0A9D4QBR1_RHISA</name>
<proteinExistence type="predicted"/>
<evidence type="ECO:0008006" key="4">
    <source>
        <dbReference type="Google" id="ProtNLM"/>
    </source>
</evidence>
<sequence length="211" mass="22950">MGCLSSNCVLVLDLLLRTIRLLVEVRQEQRQGFNSLSAQMRHLSTRFDRIEGILEKRGQPVPPAAPIRDLPPLPATSLQELEAAEAALEDKDVAGALRDHLARLGGKGLREVAVHALTAIMSNDVQRLFSMQGKKGKRAFAPLRLCKVATDVISEKAGVDVATVEDFIKKWLPGSSDRGGGRKARFEQCLAHRQLSLPGTSTPVVSPSPET</sequence>
<reference evidence="2" key="1">
    <citation type="journal article" date="2020" name="Cell">
        <title>Large-Scale Comparative Analyses of Tick Genomes Elucidate Their Genetic Diversity and Vector Capacities.</title>
        <authorList>
            <consortium name="Tick Genome and Microbiome Consortium (TIGMIC)"/>
            <person name="Jia N."/>
            <person name="Wang J."/>
            <person name="Shi W."/>
            <person name="Du L."/>
            <person name="Sun Y."/>
            <person name="Zhan W."/>
            <person name="Jiang J.F."/>
            <person name="Wang Q."/>
            <person name="Zhang B."/>
            <person name="Ji P."/>
            <person name="Bell-Sakyi L."/>
            <person name="Cui X.M."/>
            <person name="Yuan T.T."/>
            <person name="Jiang B.G."/>
            <person name="Yang W.F."/>
            <person name="Lam T.T."/>
            <person name="Chang Q.C."/>
            <person name="Ding S.J."/>
            <person name="Wang X.J."/>
            <person name="Zhu J.G."/>
            <person name="Ruan X.D."/>
            <person name="Zhao L."/>
            <person name="Wei J.T."/>
            <person name="Ye R.Z."/>
            <person name="Que T.C."/>
            <person name="Du C.H."/>
            <person name="Zhou Y.H."/>
            <person name="Cheng J.X."/>
            <person name="Dai P.F."/>
            <person name="Guo W.B."/>
            <person name="Han X.H."/>
            <person name="Huang E.J."/>
            <person name="Li L.F."/>
            <person name="Wei W."/>
            <person name="Gao Y.C."/>
            <person name="Liu J.Z."/>
            <person name="Shao H.Z."/>
            <person name="Wang X."/>
            <person name="Wang C.C."/>
            <person name="Yang T.C."/>
            <person name="Huo Q.B."/>
            <person name="Li W."/>
            <person name="Chen H.Y."/>
            <person name="Chen S.E."/>
            <person name="Zhou L.G."/>
            <person name="Ni X.B."/>
            <person name="Tian J.H."/>
            <person name="Sheng Y."/>
            <person name="Liu T."/>
            <person name="Pan Y.S."/>
            <person name="Xia L.Y."/>
            <person name="Li J."/>
            <person name="Zhao F."/>
            <person name="Cao W.C."/>
        </authorList>
    </citation>
    <scope>NUCLEOTIDE SEQUENCE</scope>
    <source>
        <strain evidence="2">Rsan-2018</strain>
    </source>
</reference>
<dbReference type="PANTHER" id="PTHR34153">
    <property type="entry name" value="SI:CH211-262H13.3-RELATED-RELATED"/>
    <property type="match status" value="1"/>
</dbReference>
<dbReference type="AlphaFoldDB" id="A0A9D4QBR1"/>
<dbReference type="EMBL" id="JABSTV010001247">
    <property type="protein sequence ID" value="KAH7971803.1"/>
    <property type="molecule type" value="Genomic_DNA"/>
</dbReference>
<feature type="chain" id="PRO_5039481371" description="DUF4806 domain-containing protein" evidence="1">
    <location>
        <begin position="22"/>
        <end position="211"/>
    </location>
</feature>
<comment type="caution">
    <text evidence="2">The sequence shown here is derived from an EMBL/GenBank/DDBJ whole genome shotgun (WGS) entry which is preliminary data.</text>
</comment>
<protein>
    <recommendedName>
        <fullName evidence="4">DUF4806 domain-containing protein</fullName>
    </recommendedName>
</protein>
<dbReference type="Proteomes" id="UP000821837">
    <property type="component" value="Chromosome 11"/>
</dbReference>
<evidence type="ECO:0000313" key="2">
    <source>
        <dbReference type="EMBL" id="KAH7971803.1"/>
    </source>
</evidence>
<dbReference type="Gene3D" id="1.20.1260.10">
    <property type="match status" value="1"/>
</dbReference>
<keyword evidence="1" id="KW-0732">Signal</keyword>
<gene>
    <name evidence="2" type="ORF">HPB52_002818</name>
</gene>
<dbReference type="VEuPathDB" id="VectorBase:RSAN_056450"/>
<dbReference type="InterPro" id="IPR012347">
    <property type="entry name" value="Ferritin-like"/>
</dbReference>
<evidence type="ECO:0000256" key="1">
    <source>
        <dbReference type="SAM" id="SignalP"/>
    </source>
</evidence>
<accession>A0A9D4QBR1</accession>